<evidence type="ECO:0000313" key="4">
    <source>
        <dbReference type="Proteomes" id="UP000677054"/>
    </source>
</evidence>
<dbReference type="GO" id="GO:0035556">
    <property type="term" value="P:intracellular signal transduction"/>
    <property type="evidence" value="ECO:0007669"/>
    <property type="project" value="InterPro"/>
</dbReference>
<dbReference type="Gene3D" id="1.10.10.10">
    <property type="entry name" value="Winged helix-like DNA-binding domain superfamily/Winged helix DNA-binding domain"/>
    <property type="match status" value="1"/>
</dbReference>
<evidence type="ECO:0000313" key="3">
    <source>
        <dbReference type="EMBL" id="CAD7244618.1"/>
    </source>
</evidence>
<feature type="region of interest" description="Disordered" evidence="1">
    <location>
        <begin position="1"/>
        <end position="25"/>
    </location>
</feature>
<protein>
    <recommendedName>
        <fullName evidence="2">DEP domain-containing protein</fullName>
    </recommendedName>
</protein>
<dbReference type="InterPro" id="IPR036390">
    <property type="entry name" value="WH_DNA-bd_sf"/>
</dbReference>
<dbReference type="Pfam" id="PF00610">
    <property type="entry name" value="DEP"/>
    <property type="match status" value="1"/>
</dbReference>
<feature type="compositionally biased region" description="Polar residues" evidence="1">
    <location>
        <begin position="10"/>
        <end position="25"/>
    </location>
</feature>
<dbReference type="EMBL" id="CAJPEV010000671">
    <property type="protein sequence ID" value="CAG0887479.1"/>
    <property type="molecule type" value="Genomic_DNA"/>
</dbReference>
<dbReference type="InterPro" id="IPR036388">
    <property type="entry name" value="WH-like_DNA-bd_sf"/>
</dbReference>
<dbReference type="SUPFAM" id="SSF48350">
    <property type="entry name" value="GTPase activation domain, GAP"/>
    <property type="match status" value="2"/>
</dbReference>
<reference evidence="3" key="1">
    <citation type="submission" date="2020-11" db="EMBL/GenBank/DDBJ databases">
        <authorList>
            <person name="Tran Van P."/>
        </authorList>
    </citation>
    <scope>NUCLEOTIDE SEQUENCE</scope>
</reference>
<proteinExistence type="predicted"/>
<dbReference type="InterPro" id="IPR008936">
    <property type="entry name" value="Rho_GTPase_activation_prot"/>
</dbReference>
<feature type="region of interest" description="Disordered" evidence="1">
    <location>
        <begin position="596"/>
        <end position="620"/>
    </location>
</feature>
<dbReference type="InterPro" id="IPR000591">
    <property type="entry name" value="DEP_dom"/>
</dbReference>
<dbReference type="PANTHER" id="PTHR16206:SF4">
    <property type="entry name" value="PROTEIN LET-99"/>
    <property type="match status" value="1"/>
</dbReference>
<dbReference type="OrthoDB" id="524326at2759"/>
<keyword evidence="4" id="KW-1185">Reference proteome</keyword>
<dbReference type="Proteomes" id="UP000677054">
    <property type="component" value="Unassembled WGS sequence"/>
</dbReference>
<evidence type="ECO:0000256" key="1">
    <source>
        <dbReference type="SAM" id="MobiDB-lite"/>
    </source>
</evidence>
<organism evidence="3">
    <name type="scientific">Darwinula stevensoni</name>
    <dbReference type="NCBI Taxonomy" id="69355"/>
    <lineage>
        <taxon>Eukaryota</taxon>
        <taxon>Metazoa</taxon>
        <taxon>Ecdysozoa</taxon>
        <taxon>Arthropoda</taxon>
        <taxon>Crustacea</taxon>
        <taxon>Oligostraca</taxon>
        <taxon>Ostracoda</taxon>
        <taxon>Podocopa</taxon>
        <taxon>Podocopida</taxon>
        <taxon>Darwinulocopina</taxon>
        <taxon>Darwinuloidea</taxon>
        <taxon>Darwinulidae</taxon>
        <taxon>Darwinula</taxon>
    </lineage>
</organism>
<gene>
    <name evidence="3" type="ORF">DSTB1V02_LOCUS4511</name>
</gene>
<feature type="compositionally biased region" description="Polar residues" evidence="1">
    <location>
        <begin position="596"/>
        <end position="609"/>
    </location>
</feature>
<sequence length="909" mass="103706">MAAQEENRTCAESSQSSDRLLDSGTSGPYKATQLWFGVINDFREKMPTGNHWKHMRHYESSFTANEAVKWLRIYLKDHSEFSSNISKEQALHLLRKFYKAGVFEQLRGKQIHPDSLKNNSELFRMTSKTPLKVLRTPGRPPLVAKENTKTRDKNGTETPEGRKVTVKRAKSLFRPSRENEENEERARVQLDPNHLQECRLVARQLTTEEVQDTWKDLLLQKLQNLLRVKKVEDLVSRNILNGAWIEHNMTKVSQRGLTLPTNRADELPRWVLSAMRCLTKWPKRDEGERNLPSYPEFPSDVFELVIEYFIGLPEPLTTLSLYDTFAKAFIRAEYLDVAQRTIGPRNTPLRQVPRLHLHISPVSSSESVDNLGFGFSPCIGPCKTSTPETQVDHHQQRHSRGDVWKRALSLPSSTCTHGSLDILSDTRRHSSQMPPYSCLETVFVSDCPVTRIIPQRSVDSLHLHPSGHSLSNTWRPQSIAFGPMKSCHSMEGVLARPWSLAPQSTDESTYMPMRPGSIPSGPSSAPILSLTDDAENIYCLPLERHEKPASIRRRMIREDSLTNVHHVKKSKMSSPVLLNHMRSKSGGYINLALSPSSDAMGTSRSSSGIESDMKRSSHSSSWGSFSPGGIYENLGDVSRLLRHSDEDLYNPNLKPETGDHVKMVKAPSKRLLGRCKRLEHYYGAKACAPGMLTAEGKLRGIQVMQLLCLLLPPGHRRQLQILLRFMDKITNHSQLFLSNESDNRSLVLNTFSRSILRAKEDADHDELLSLRITTFLMENHEDVMRVPYTLLEQVRTKLQRMQSARIQYEVDDGTPITYCQQVPAVVFEVQKQVSSEQGLLTLLDGILQNEKFSTKERTKHLKKFRATYPDIYMKRFPDSEAREDSRCRLADLSKHQKRLPFPKLKNLRL</sequence>
<dbReference type="SUPFAM" id="SSF46785">
    <property type="entry name" value="Winged helix' DNA-binding domain"/>
    <property type="match status" value="1"/>
</dbReference>
<feature type="domain" description="DEP" evidence="2">
    <location>
        <begin position="42"/>
        <end position="127"/>
    </location>
</feature>
<dbReference type="AlphaFoldDB" id="A0A7R8X5W9"/>
<accession>A0A7R8X5W9</accession>
<feature type="region of interest" description="Disordered" evidence="1">
    <location>
        <begin position="133"/>
        <end position="187"/>
    </location>
</feature>
<name>A0A7R8X5W9_9CRUS</name>
<dbReference type="PANTHER" id="PTHR16206">
    <property type="entry name" value="DEP DOMAIN-CONTAINING"/>
    <property type="match status" value="1"/>
</dbReference>
<dbReference type="SMART" id="SM00049">
    <property type="entry name" value="DEP"/>
    <property type="match status" value="1"/>
</dbReference>
<dbReference type="Gene3D" id="1.10.555.10">
    <property type="entry name" value="Rho GTPase activation protein"/>
    <property type="match status" value="1"/>
</dbReference>
<feature type="compositionally biased region" description="Basic and acidic residues" evidence="1">
    <location>
        <begin position="146"/>
        <end position="163"/>
    </location>
</feature>
<evidence type="ECO:0000259" key="2">
    <source>
        <dbReference type="SMART" id="SM00049"/>
    </source>
</evidence>
<dbReference type="EMBL" id="LR900188">
    <property type="protein sequence ID" value="CAD7244618.1"/>
    <property type="molecule type" value="Genomic_DNA"/>
</dbReference>
<feature type="compositionally biased region" description="Basic and acidic residues" evidence="1">
    <location>
        <begin position="175"/>
        <end position="187"/>
    </location>
</feature>